<dbReference type="Pfam" id="PF09509">
    <property type="entry name" value="Hypoth_Ymh"/>
    <property type="match status" value="1"/>
</dbReference>
<sequence length="288" mass="31301">MANYSVDYLRRLRDAVEVFADAFDEWMRTQVESDHLTSRGLMPTVWAKDGQDPAVVRRLELKVAEAAGAAARAVAVTGTYVMVAGAGALDPIANWFTMSAPKAMFSPHDIRSTTAGIKGRLSTMIAEAETASESALPGFAPSQLHPVIWTAAAAHWTTHQYRVAVREAAEALTVHWKTTLGRNDVDDTVFWQQSLAPGAASAEQPKLVWPGNPADKTNRSMRGGLEPLAKALNSLATGLNLTVRNIATHTRHELSEQEGLERLAAYSYLARLLDNCEIDRGEEPAQPA</sequence>
<comment type="caution">
    <text evidence="2">The sequence shown here is derived from an EMBL/GenBank/DDBJ whole genome shotgun (WGS) entry which is preliminary data.</text>
</comment>
<evidence type="ECO:0000313" key="2">
    <source>
        <dbReference type="EMBL" id="OXM58669.1"/>
    </source>
</evidence>
<dbReference type="RefSeq" id="WP_093932107.1">
    <property type="nucleotide sequence ID" value="NZ_NMQT01000008.1"/>
</dbReference>
<name>A0A229SIS9_9PSEU</name>
<accession>A0A229SIS9</accession>
<reference evidence="2 3" key="1">
    <citation type="submission" date="2017-07" db="EMBL/GenBank/DDBJ databases">
        <title>Amycolatopsis thailandensis Genome sequencing and assembly.</title>
        <authorList>
            <person name="Kaur N."/>
            <person name="Mayilraj S."/>
        </authorList>
    </citation>
    <scope>NUCLEOTIDE SEQUENCE [LARGE SCALE GENOMIC DNA]</scope>
    <source>
        <strain evidence="2 3">JCM 16380</strain>
    </source>
</reference>
<dbReference type="InterPro" id="IPR012654">
    <property type="entry name" value="CHP02391"/>
</dbReference>
<protein>
    <recommendedName>
        <fullName evidence="1">Conserved hypothetical protein CHP02391 domain-containing protein</fullName>
    </recommendedName>
</protein>
<feature type="domain" description="Conserved hypothetical protein CHP02391" evidence="1">
    <location>
        <begin position="143"/>
        <end position="273"/>
    </location>
</feature>
<dbReference type="EMBL" id="NMQT01000008">
    <property type="protein sequence ID" value="OXM58669.1"/>
    <property type="molecule type" value="Genomic_DNA"/>
</dbReference>
<proteinExistence type="predicted"/>
<organism evidence="2 3">
    <name type="scientific">Amycolatopsis thailandensis</name>
    <dbReference type="NCBI Taxonomy" id="589330"/>
    <lineage>
        <taxon>Bacteria</taxon>
        <taxon>Bacillati</taxon>
        <taxon>Actinomycetota</taxon>
        <taxon>Actinomycetes</taxon>
        <taxon>Pseudonocardiales</taxon>
        <taxon>Pseudonocardiaceae</taxon>
        <taxon>Amycolatopsis</taxon>
    </lineage>
</organism>
<dbReference type="Proteomes" id="UP000215223">
    <property type="component" value="Unassembled WGS sequence"/>
</dbReference>
<keyword evidence="3" id="KW-1185">Reference proteome</keyword>
<evidence type="ECO:0000259" key="1">
    <source>
        <dbReference type="Pfam" id="PF09509"/>
    </source>
</evidence>
<gene>
    <name evidence="2" type="ORF">CFP71_01660</name>
</gene>
<dbReference type="AlphaFoldDB" id="A0A229SIS9"/>
<evidence type="ECO:0000313" key="3">
    <source>
        <dbReference type="Proteomes" id="UP000215223"/>
    </source>
</evidence>
<dbReference type="OrthoDB" id="3189478at2"/>